<sequence>MTIHVQRSLGSERSKSNFQNCQVRFTINRKCRNDGADHEKVESETIAMNSFVLSREKCVQGLSFGLDDVL</sequence>
<protein>
    <submittedName>
        <fullName evidence="1">Uncharacterized protein</fullName>
    </submittedName>
</protein>
<name>A0ABQ9ZGM1_9CRUS</name>
<dbReference type="Proteomes" id="UP001234178">
    <property type="component" value="Unassembled WGS sequence"/>
</dbReference>
<organism evidence="1 2">
    <name type="scientific">Daphnia magna</name>
    <dbReference type="NCBI Taxonomy" id="35525"/>
    <lineage>
        <taxon>Eukaryota</taxon>
        <taxon>Metazoa</taxon>
        <taxon>Ecdysozoa</taxon>
        <taxon>Arthropoda</taxon>
        <taxon>Crustacea</taxon>
        <taxon>Branchiopoda</taxon>
        <taxon>Diplostraca</taxon>
        <taxon>Cladocera</taxon>
        <taxon>Anomopoda</taxon>
        <taxon>Daphniidae</taxon>
        <taxon>Daphnia</taxon>
    </lineage>
</organism>
<keyword evidence="2" id="KW-1185">Reference proteome</keyword>
<accession>A0ABQ9ZGM1</accession>
<comment type="caution">
    <text evidence="1">The sequence shown here is derived from an EMBL/GenBank/DDBJ whole genome shotgun (WGS) entry which is preliminary data.</text>
</comment>
<evidence type="ECO:0000313" key="1">
    <source>
        <dbReference type="EMBL" id="KAK4012082.1"/>
    </source>
</evidence>
<proteinExistence type="predicted"/>
<evidence type="ECO:0000313" key="2">
    <source>
        <dbReference type="Proteomes" id="UP001234178"/>
    </source>
</evidence>
<dbReference type="EMBL" id="JAOYFB010000003">
    <property type="protein sequence ID" value="KAK4012082.1"/>
    <property type="molecule type" value="Genomic_DNA"/>
</dbReference>
<reference evidence="1 2" key="1">
    <citation type="journal article" date="2023" name="Nucleic Acids Res.">
        <title>The hologenome of Daphnia magna reveals possible DNA methylation and microbiome-mediated evolution of the host genome.</title>
        <authorList>
            <person name="Chaturvedi A."/>
            <person name="Li X."/>
            <person name="Dhandapani V."/>
            <person name="Marshall H."/>
            <person name="Kissane S."/>
            <person name="Cuenca-Cambronero M."/>
            <person name="Asole G."/>
            <person name="Calvet F."/>
            <person name="Ruiz-Romero M."/>
            <person name="Marangio P."/>
            <person name="Guigo R."/>
            <person name="Rago D."/>
            <person name="Mirbahai L."/>
            <person name="Eastwood N."/>
            <person name="Colbourne J.K."/>
            <person name="Zhou J."/>
            <person name="Mallon E."/>
            <person name="Orsini L."/>
        </authorList>
    </citation>
    <scope>NUCLEOTIDE SEQUENCE [LARGE SCALE GENOMIC DNA]</scope>
    <source>
        <strain evidence="1">LRV0_1</strain>
    </source>
</reference>
<gene>
    <name evidence="1" type="ORF">OUZ56_021182</name>
</gene>